<reference evidence="1" key="1">
    <citation type="submission" date="2022-11" db="EMBL/GenBank/DDBJ databases">
        <authorList>
            <person name="Petersen C."/>
        </authorList>
    </citation>
    <scope>NUCLEOTIDE SEQUENCE</scope>
    <source>
        <strain evidence="1">IBT 30761</strain>
    </source>
</reference>
<proteinExistence type="predicted"/>
<dbReference type="Proteomes" id="UP001149074">
    <property type="component" value="Unassembled WGS sequence"/>
</dbReference>
<comment type="caution">
    <text evidence="1">The sequence shown here is derived from an EMBL/GenBank/DDBJ whole genome shotgun (WGS) entry which is preliminary data.</text>
</comment>
<gene>
    <name evidence="1" type="ORF">N7532_011412</name>
</gene>
<evidence type="ECO:0000313" key="1">
    <source>
        <dbReference type="EMBL" id="KAJ5082369.1"/>
    </source>
</evidence>
<dbReference type="AlphaFoldDB" id="A0A9W9EIG9"/>
<dbReference type="RefSeq" id="XP_056468891.1">
    <property type="nucleotide sequence ID" value="XM_056623903.1"/>
</dbReference>
<dbReference type="GeneID" id="81362882"/>
<name>A0A9W9EIG9_9EURO</name>
<protein>
    <submittedName>
        <fullName evidence="1">Uncharacterized protein</fullName>
    </submittedName>
</protein>
<keyword evidence="2" id="KW-1185">Reference proteome</keyword>
<organism evidence="1 2">
    <name type="scientific">Penicillium argentinense</name>
    <dbReference type="NCBI Taxonomy" id="1131581"/>
    <lineage>
        <taxon>Eukaryota</taxon>
        <taxon>Fungi</taxon>
        <taxon>Dikarya</taxon>
        <taxon>Ascomycota</taxon>
        <taxon>Pezizomycotina</taxon>
        <taxon>Eurotiomycetes</taxon>
        <taxon>Eurotiomycetidae</taxon>
        <taxon>Eurotiales</taxon>
        <taxon>Aspergillaceae</taxon>
        <taxon>Penicillium</taxon>
    </lineage>
</organism>
<dbReference type="EMBL" id="JAPQKI010000011">
    <property type="protein sequence ID" value="KAJ5082369.1"/>
    <property type="molecule type" value="Genomic_DNA"/>
</dbReference>
<dbReference type="OrthoDB" id="4757738at2759"/>
<accession>A0A9W9EIG9</accession>
<reference evidence="1" key="2">
    <citation type="journal article" date="2023" name="IMA Fungus">
        <title>Comparative genomic study of the Penicillium genus elucidates a diverse pangenome and 15 lateral gene transfer events.</title>
        <authorList>
            <person name="Petersen C."/>
            <person name="Sorensen T."/>
            <person name="Nielsen M.R."/>
            <person name="Sondergaard T.E."/>
            <person name="Sorensen J.L."/>
            <person name="Fitzpatrick D.A."/>
            <person name="Frisvad J.C."/>
            <person name="Nielsen K.L."/>
        </authorList>
    </citation>
    <scope>NUCLEOTIDE SEQUENCE</scope>
    <source>
        <strain evidence="1">IBT 30761</strain>
    </source>
</reference>
<sequence>MGQQISSAIDSIQNDTEKQQLANDALNQMQELGHQQVNSFMNDVTNNAVNAKLIPVGQILHQESIVRCSISTKPSDIGQEITKSFGLFVKGDLANAIGTVVKDGLDALIGSYEGNRSERTS</sequence>
<evidence type="ECO:0000313" key="2">
    <source>
        <dbReference type="Proteomes" id="UP001149074"/>
    </source>
</evidence>